<evidence type="ECO:0000256" key="3">
    <source>
        <dbReference type="ARBA" id="ARBA00023002"/>
    </source>
</evidence>
<dbReference type="InterPro" id="IPR001128">
    <property type="entry name" value="Cyt_P450"/>
</dbReference>
<evidence type="ECO:0008006" key="8">
    <source>
        <dbReference type="Google" id="ProtNLM"/>
    </source>
</evidence>
<keyword evidence="2" id="KW-0479">Metal-binding</keyword>
<protein>
    <recommendedName>
        <fullName evidence="8">Cytochrome P450</fullName>
    </recommendedName>
</protein>
<dbReference type="VEuPathDB" id="FungiDB:PYU1_G006155"/>
<feature type="signal peptide" evidence="5">
    <location>
        <begin position="1"/>
        <end position="18"/>
    </location>
</feature>
<evidence type="ECO:0000256" key="2">
    <source>
        <dbReference type="ARBA" id="ARBA00022723"/>
    </source>
</evidence>
<keyword evidence="5" id="KW-0732">Signal</keyword>
<dbReference type="EMBL" id="GL376625">
    <property type="status" value="NOT_ANNOTATED_CDS"/>
    <property type="molecule type" value="Genomic_DNA"/>
</dbReference>
<dbReference type="eggNOG" id="KOG0157">
    <property type="taxonomic scope" value="Eukaryota"/>
</dbReference>
<accession>K3WMH5</accession>
<dbReference type="PANTHER" id="PTHR24296">
    <property type="entry name" value="CYTOCHROME P450"/>
    <property type="match status" value="1"/>
</dbReference>
<evidence type="ECO:0000313" key="6">
    <source>
        <dbReference type="EnsemblProtists" id="PYU1_T006167"/>
    </source>
</evidence>
<dbReference type="SUPFAM" id="SSF48264">
    <property type="entry name" value="Cytochrome P450"/>
    <property type="match status" value="1"/>
</dbReference>
<dbReference type="Gene3D" id="1.10.630.10">
    <property type="entry name" value="Cytochrome P450"/>
    <property type="match status" value="2"/>
</dbReference>
<dbReference type="HOGENOM" id="CLU_001570_27_2_1"/>
<sequence length="365" mass="41714">MEFPSVLLFLGLAVAAQALWQFYQWVALPSGVRKSLVLPKPKGTLPLLGNTLQTACRYENIHDWFLEQRELHGGRPVLATMIDRPHQIAVMVPEFFEDINKTHFDAFEKGPMFAEIMHDVLDDGIFAVDGDRWQHQRKTMSHLFSLRGLRDNFAKSAHTNAVKFYKFLEDTIAKREHRWLNVGVEKELKDAGAVIDKTNRNANKDAVNKKKDIVSLFIDSFDCNNPNEVFDPVALRDMVVSILAAGRNSTASTLGWFFYRLSKHPDVEYKIRKELLEQAPALMRGEVAALSMEESQKLPYLEATLRKTLRLHPAVPVNIRHANRDVVLHDGTFVATGWNVIYLSYTMAHMESVWGPDAKEFKPER</sequence>
<dbReference type="GO" id="GO:0020037">
    <property type="term" value="F:heme binding"/>
    <property type="evidence" value="ECO:0007669"/>
    <property type="project" value="InterPro"/>
</dbReference>
<reference evidence="7" key="1">
    <citation type="journal article" date="2010" name="Genome Biol.">
        <title>Genome sequence of the necrotrophic plant pathogen Pythium ultimum reveals original pathogenicity mechanisms and effector repertoire.</title>
        <authorList>
            <person name="Levesque C.A."/>
            <person name="Brouwer H."/>
            <person name="Cano L."/>
            <person name="Hamilton J.P."/>
            <person name="Holt C."/>
            <person name="Huitema E."/>
            <person name="Raffaele S."/>
            <person name="Robideau G.P."/>
            <person name="Thines M."/>
            <person name="Win J."/>
            <person name="Zerillo M.M."/>
            <person name="Beakes G.W."/>
            <person name="Boore J.L."/>
            <person name="Busam D."/>
            <person name="Dumas B."/>
            <person name="Ferriera S."/>
            <person name="Fuerstenberg S.I."/>
            <person name="Gachon C.M."/>
            <person name="Gaulin E."/>
            <person name="Govers F."/>
            <person name="Grenville-Briggs L."/>
            <person name="Horner N."/>
            <person name="Hostetler J."/>
            <person name="Jiang R.H."/>
            <person name="Johnson J."/>
            <person name="Krajaejun T."/>
            <person name="Lin H."/>
            <person name="Meijer H.J."/>
            <person name="Moore B."/>
            <person name="Morris P."/>
            <person name="Phuntmart V."/>
            <person name="Puiu D."/>
            <person name="Shetty J."/>
            <person name="Stajich J.E."/>
            <person name="Tripathy S."/>
            <person name="Wawra S."/>
            <person name="van West P."/>
            <person name="Whitty B.R."/>
            <person name="Coutinho P.M."/>
            <person name="Henrissat B."/>
            <person name="Martin F."/>
            <person name="Thomas P.D."/>
            <person name="Tyler B.M."/>
            <person name="De Vries R.P."/>
            <person name="Kamoun S."/>
            <person name="Yandell M."/>
            <person name="Tisserat N."/>
            <person name="Buell C.R."/>
        </authorList>
    </citation>
    <scope>NUCLEOTIDE SEQUENCE</scope>
    <source>
        <strain evidence="7">DAOM:BR144</strain>
    </source>
</reference>
<dbReference type="AlphaFoldDB" id="K3WMH5"/>
<feature type="chain" id="PRO_5003867820" description="Cytochrome P450" evidence="5">
    <location>
        <begin position="19"/>
        <end position="365"/>
    </location>
</feature>
<organism evidence="6 7">
    <name type="scientific">Globisporangium ultimum (strain ATCC 200006 / CBS 805.95 / DAOM BR144)</name>
    <name type="common">Pythium ultimum</name>
    <dbReference type="NCBI Taxonomy" id="431595"/>
    <lineage>
        <taxon>Eukaryota</taxon>
        <taxon>Sar</taxon>
        <taxon>Stramenopiles</taxon>
        <taxon>Oomycota</taxon>
        <taxon>Peronosporomycetes</taxon>
        <taxon>Pythiales</taxon>
        <taxon>Pythiaceae</taxon>
        <taxon>Globisporangium</taxon>
    </lineage>
</organism>
<dbReference type="Proteomes" id="UP000019132">
    <property type="component" value="Unassembled WGS sequence"/>
</dbReference>
<reference evidence="6" key="3">
    <citation type="submission" date="2015-02" db="UniProtKB">
        <authorList>
            <consortium name="EnsemblProtists"/>
        </authorList>
    </citation>
    <scope>IDENTIFICATION</scope>
    <source>
        <strain evidence="6">DAOM BR144</strain>
    </source>
</reference>
<proteinExistence type="inferred from homology"/>
<dbReference type="EnsemblProtists" id="PYU1_T006167">
    <property type="protein sequence ID" value="PYU1_T006167"/>
    <property type="gene ID" value="PYU1_G006155"/>
</dbReference>
<keyword evidence="7" id="KW-1185">Reference proteome</keyword>
<dbReference type="GO" id="GO:0004497">
    <property type="term" value="F:monooxygenase activity"/>
    <property type="evidence" value="ECO:0007669"/>
    <property type="project" value="InterPro"/>
</dbReference>
<dbReference type="Pfam" id="PF00067">
    <property type="entry name" value="p450"/>
    <property type="match status" value="1"/>
</dbReference>
<keyword evidence="4" id="KW-0408">Iron</keyword>
<comment type="similarity">
    <text evidence="1">Belongs to the cytochrome P450 family.</text>
</comment>
<dbReference type="GO" id="GO:0016705">
    <property type="term" value="F:oxidoreductase activity, acting on paired donors, with incorporation or reduction of molecular oxygen"/>
    <property type="evidence" value="ECO:0007669"/>
    <property type="project" value="InterPro"/>
</dbReference>
<keyword evidence="3" id="KW-0560">Oxidoreductase</keyword>
<dbReference type="InterPro" id="IPR002401">
    <property type="entry name" value="Cyt_P450_E_grp-I"/>
</dbReference>
<evidence type="ECO:0000256" key="1">
    <source>
        <dbReference type="ARBA" id="ARBA00010617"/>
    </source>
</evidence>
<dbReference type="InterPro" id="IPR036396">
    <property type="entry name" value="Cyt_P450_sf"/>
</dbReference>
<evidence type="ECO:0000313" key="7">
    <source>
        <dbReference type="Proteomes" id="UP000019132"/>
    </source>
</evidence>
<evidence type="ECO:0000256" key="4">
    <source>
        <dbReference type="ARBA" id="ARBA00023004"/>
    </source>
</evidence>
<dbReference type="PRINTS" id="PR00463">
    <property type="entry name" value="EP450I"/>
</dbReference>
<name>K3WMH5_GLOUD</name>
<evidence type="ECO:0000256" key="5">
    <source>
        <dbReference type="SAM" id="SignalP"/>
    </source>
</evidence>
<dbReference type="GO" id="GO:0005506">
    <property type="term" value="F:iron ion binding"/>
    <property type="evidence" value="ECO:0007669"/>
    <property type="project" value="InterPro"/>
</dbReference>
<dbReference type="InParanoid" id="K3WMH5"/>
<dbReference type="STRING" id="431595.K3WMH5"/>
<reference evidence="7" key="2">
    <citation type="submission" date="2010-04" db="EMBL/GenBank/DDBJ databases">
        <authorList>
            <person name="Buell R."/>
            <person name="Hamilton J."/>
            <person name="Hostetler J."/>
        </authorList>
    </citation>
    <scope>NUCLEOTIDE SEQUENCE [LARGE SCALE GENOMIC DNA]</scope>
    <source>
        <strain evidence="7">DAOM:BR144</strain>
    </source>
</reference>